<proteinExistence type="predicted"/>
<keyword evidence="1" id="KW-0812">Transmembrane</keyword>
<name>A0A927WL06_SELRU</name>
<dbReference type="EMBL" id="SVCA01000003">
    <property type="protein sequence ID" value="MBE6084708.1"/>
    <property type="molecule type" value="Genomic_DNA"/>
</dbReference>
<gene>
    <name evidence="3" type="ORF">E7203_04460</name>
</gene>
<organism evidence="3 4">
    <name type="scientific">Selenomonas ruminantium</name>
    <dbReference type="NCBI Taxonomy" id="971"/>
    <lineage>
        <taxon>Bacteria</taxon>
        <taxon>Bacillati</taxon>
        <taxon>Bacillota</taxon>
        <taxon>Negativicutes</taxon>
        <taxon>Selenomonadales</taxon>
        <taxon>Selenomonadaceae</taxon>
        <taxon>Selenomonas</taxon>
    </lineage>
</organism>
<dbReference type="Proteomes" id="UP000772151">
    <property type="component" value="Unassembled WGS sequence"/>
</dbReference>
<comment type="caution">
    <text evidence="3">The sequence shown here is derived from an EMBL/GenBank/DDBJ whole genome shotgun (WGS) entry which is preliminary data.</text>
</comment>
<accession>A0A927WL06</accession>
<dbReference type="Pfam" id="PF08334">
    <property type="entry name" value="T2SSG"/>
    <property type="match status" value="1"/>
</dbReference>
<evidence type="ECO:0000256" key="1">
    <source>
        <dbReference type="SAM" id="Phobius"/>
    </source>
</evidence>
<dbReference type="RefSeq" id="WP_303668781.1">
    <property type="nucleotide sequence ID" value="NZ_SVCA01000003.1"/>
</dbReference>
<dbReference type="InterPro" id="IPR013545">
    <property type="entry name" value="T2SS_protein-GspG_C"/>
</dbReference>
<feature type="transmembrane region" description="Helical" evidence="1">
    <location>
        <begin position="7"/>
        <end position="29"/>
    </location>
</feature>
<sequence>MRKKLKGAVLTLEIVFFIIAVILIGGYMFSNFIPTMDESKVQIALTDVTTIGGAISHYHYDMEKYPDSLEDLTKRDTTTKKGPWIANLPNNNRDPWGNKYGYVYDSNENDGNSGFIVYSTTSTTGENVSIDISQADNLPANSIAYHGL</sequence>
<evidence type="ECO:0000313" key="4">
    <source>
        <dbReference type="Proteomes" id="UP000772151"/>
    </source>
</evidence>
<dbReference type="Gene3D" id="3.30.700.10">
    <property type="entry name" value="Glycoprotein, Type 4 Pilin"/>
    <property type="match status" value="1"/>
</dbReference>
<keyword evidence="1" id="KW-1133">Transmembrane helix</keyword>
<evidence type="ECO:0000259" key="2">
    <source>
        <dbReference type="Pfam" id="PF08334"/>
    </source>
</evidence>
<feature type="domain" description="Type II secretion system protein GspG C-terminal" evidence="2">
    <location>
        <begin position="32"/>
        <end position="109"/>
    </location>
</feature>
<reference evidence="3" key="1">
    <citation type="submission" date="2019-04" db="EMBL/GenBank/DDBJ databases">
        <title>Evolution of Biomass-Degrading Anaerobic Consortia Revealed by Metagenomics.</title>
        <authorList>
            <person name="Peng X."/>
        </authorList>
    </citation>
    <scope>NUCLEOTIDE SEQUENCE</scope>
    <source>
        <strain evidence="3">SIG242</strain>
    </source>
</reference>
<dbReference type="InterPro" id="IPR045584">
    <property type="entry name" value="Pilin-like"/>
</dbReference>
<dbReference type="SUPFAM" id="SSF54523">
    <property type="entry name" value="Pili subunits"/>
    <property type="match status" value="1"/>
</dbReference>
<dbReference type="AlphaFoldDB" id="A0A927WL06"/>
<keyword evidence="1" id="KW-0472">Membrane</keyword>
<evidence type="ECO:0000313" key="3">
    <source>
        <dbReference type="EMBL" id="MBE6084708.1"/>
    </source>
</evidence>
<protein>
    <recommendedName>
        <fullName evidence="2">Type II secretion system protein GspG C-terminal domain-containing protein</fullName>
    </recommendedName>
</protein>